<proteinExistence type="predicted"/>
<reference evidence="2 3" key="1">
    <citation type="submission" date="2010-04" db="EMBL/GenBank/DDBJ databases">
        <title>The Genome Sequence of Escherichia coli TA447.</title>
        <authorList>
            <consortium name="The Broad Institute Genome Sequencing Platform"/>
            <consortium name="The Broad Institute Genome Sequencing Center for Infectious Disease"/>
            <person name="Feldgarden M."/>
            <person name="Gordon D.M."/>
            <person name="Johnson J.R."/>
            <person name="Johnston B.D."/>
            <person name="Young S."/>
            <person name="Zeng Q."/>
            <person name="Koehrsen M."/>
            <person name="Alvarado L."/>
            <person name="Berlin A.M."/>
            <person name="Borenstein D."/>
            <person name="Chapman S.B."/>
            <person name="Chen Z."/>
            <person name="Engels R."/>
            <person name="Freedman E."/>
            <person name="Gellesch M."/>
            <person name="Goldberg J."/>
            <person name="Griggs A."/>
            <person name="Gujja S."/>
            <person name="Heilman E.R."/>
            <person name="Heiman D.I."/>
            <person name="Hepburn T.A."/>
            <person name="Howarth C."/>
            <person name="Jen D."/>
            <person name="Larson L."/>
            <person name="Mehta T."/>
            <person name="Park D."/>
            <person name="Pearson M."/>
            <person name="Richards J."/>
            <person name="Roberts A."/>
            <person name="Saif S."/>
            <person name="Shea T.D."/>
            <person name="Shenoy N."/>
            <person name="Sisk P."/>
            <person name="Stolte C."/>
            <person name="Sykes S.N."/>
            <person name="Walk T."/>
            <person name="White J."/>
            <person name="Yandava C."/>
            <person name="Haas B."/>
            <person name="Henn M.R."/>
            <person name="Nusbaum C."/>
            <person name="Birren B."/>
        </authorList>
    </citation>
    <scope>NUCLEOTIDE SEQUENCE [LARGE SCALE GENOMIC DNA]</scope>
    <source>
        <strain evidence="2 3">TA447</strain>
    </source>
</reference>
<dbReference type="AlphaFoldDB" id="A0A1X3J1W4"/>
<evidence type="ECO:0000256" key="1">
    <source>
        <dbReference type="SAM" id="Phobius"/>
    </source>
</evidence>
<sequence>MIDIDAISLEIYIPGYLLWEFNLSAEVIFSPYFIRNILLILVLFLT</sequence>
<gene>
    <name evidence="2" type="ORF">ECXG_03511</name>
</gene>
<evidence type="ECO:0000313" key="2">
    <source>
        <dbReference type="EMBL" id="OSK94646.1"/>
    </source>
</evidence>
<dbReference type="EMBL" id="ADIZ01000017">
    <property type="protein sequence ID" value="OSK94646.1"/>
    <property type="molecule type" value="Genomic_DNA"/>
</dbReference>
<organism evidence="2 3">
    <name type="scientific">Escherichia coli TA447</name>
    <dbReference type="NCBI Taxonomy" id="656447"/>
    <lineage>
        <taxon>Bacteria</taxon>
        <taxon>Pseudomonadati</taxon>
        <taxon>Pseudomonadota</taxon>
        <taxon>Gammaproteobacteria</taxon>
        <taxon>Enterobacterales</taxon>
        <taxon>Enterobacteriaceae</taxon>
        <taxon>Escherichia</taxon>
    </lineage>
</organism>
<name>A0A1X3J1W4_ECOLX</name>
<keyword evidence="1" id="KW-0472">Membrane</keyword>
<keyword evidence="1" id="KW-1133">Transmembrane helix</keyword>
<accession>A0A1X3J1W4</accession>
<dbReference type="Proteomes" id="UP000193942">
    <property type="component" value="Unassembled WGS sequence"/>
</dbReference>
<keyword evidence="1" id="KW-0812">Transmembrane</keyword>
<feature type="transmembrane region" description="Helical" evidence="1">
    <location>
        <begin position="27"/>
        <end position="45"/>
    </location>
</feature>
<evidence type="ECO:0000313" key="3">
    <source>
        <dbReference type="Proteomes" id="UP000193942"/>
    </source>
</evidence>
<protein>
    <submittedName>
        <fullName evidence="2">Uncharacterized protein</fullName>
    </submittedName>
</protein>
<comment type="caution">
    <text evidence="2">The sequence shown here is derived from an EMBL/GenBank/DDBJ whole genome shotgun (WGS) entry which is preliminary data.</text>
</comment>